<feature type="domain" description="Talin central" evidence="2">
    <location>
        <begin position="16"/>
        <end position="54"/>
    </location>
</feature>
<accession>A0A0E9SVZ4</accession>
<feature type="compositionally biased region" description="Basic and acidic residues" evidence="1">
    <location>
        <begin position="24"/>
        <end position="34"/>
    </location>
</feature>
<dbReference type="Gene3D" id="1.20.1420.10">
    <property type="entry name" value="Talin, central domain"/>
    <property type="match status" value="1"/>
</dbReference>
<evidence type="ECO:0000259" key="2">
    <source>
        <dbReference type="Pfam" id="PF09141"/>
    </source>
</evidence>
<feature type="compositionally biased region" description="Low complexity" evidence="1">
    <location>
        <begin position="1"/>
        <end position="21"/>
    </location>
</feature>
<dbReference type="GO" id="GO:0001726">
    <property type="term" value="C:ruffle"/>
    <property type="evidence" value="ECO:0007669"/>
    <property type="project" value="InterPro"/>
</dbReference>
<feature type="region of interest" description="Disordered" evidence="1">
    <location>
        <begin position="1"/>
        <end position="34"/>
    </location>
</feature>
<dbReference type="InterPro" id="IPR036476">
    <property type="entry name" value="Talin_cent_sf"/>
</dbReference>
<protein>
    <recommendedName>
        <fullName evidence="2">Talin central domain-containing protein</fullName>
    </recommendedName>
</protein>
<name>A0A0E9SVZ4_ANGAN</name>
<proteinExistence type="predicted"/>
<dbReference type="GO" id="GO:0005925">
    <property type="term" value="C:focal adhesion"/>
    <property type="evidence" value="ECO:0007669"/>
    <property type="project" value="InterPro"/>
</dbReference>
<organism evidence="3">
    <name type="scientific">Anguilla anguilla</name>
    <name type="common">European freshwater eel</name>
    <name type="synonym">Muraena anguilla</name>
    <dbReference type="NCBI Taxonomy" id="7936"/>
    <lineage>
        <taxon>Eukaryota</taxon>
        <taxon>Metazoa</taxon>
        <taxon>Chordata</taxon>
        <taxon>Craniata</taxon>
        <taxon>Vertebrata</taxon>
        <taxon>Euteleostomi</taxon>
        <taxon>Actinopterygii</taxon>
        <taxon>Neopterygii</taxon>
        <taxon>Teleostei</taxon>
        <taxon>Anguilliformes</taxon>
        <taxon>Anguillidae</taxon>
        <taxon>Anguilla</taxon>
    </lineage>
</organism>
<dbReference type="SUPFAM" id="SSF109880">
    <property type="entry name" value="A middle domain of Talin 1"/>
    <property type="match status" value="1"/>
</dbReference>
<dbReference type="EMBL" id="GBXM01063165">
    <property type="protein sequence ID" value="JAH45412.1"/>
    <property type="molecule type" value="Transcribed_RNA"/>
</dbReference>
<sequence length="55" mass="5965">MSHSSSFPSSSSPMWQASQAWRKNKMDESKHEIHSQVDAITAGTASMVNLTAGDL</sequence>
<evidence type="ECO:0000256" key="1">
    <source>
        <dbReference type="SAM" id="MobiDB-lite"/>
    </source>
</evidence>
<dbReference type="InterPro" id="IPR015224">
    <property type="entry name" value="Talin_cent"/>
</dbReference>
<dbReference type="GO" id="GO:0005200">
    <property type="term" value="F:structural constituent of cytoskeleton"/>
    <property type="evidence" value="ECO:0007669"/>
    <property type="project" value="InterPro"/>
</dbReference>
<evidence type="ECO:0000313" key="3">
    <source>
        <dbReference type="EMBL" id="JAH45412.1"/>
    </source>
</evidence>
<dbReference type="Pfam" id="PF09141">
    <property type="entry name" value="Talin_middle"/>
    <property type="match status" value="1"/>
</dbReference>
<dbReference type="AlphaFoldDB" id="A0A0E9SVZ4"/>
<reference evidence="3" key="1">
    <citation type="submission" date="2014-11" db="EMBL/GenBank/DDBJ databases">
        <authorList>
            <person name="Amaro Gonzalez C."/>
        </authorList>
    </citation>
    <scope>NUCLEOTIDE SEQUENCE</scope>
</reference>
<reference evidence="3" key="2">
    <citation type="journal article" date="2015" name="Fish Shellfish Immunol.">
        <title>Early steps in the European eel (Anguilla anguilla)-Vibrio vulnificus interaction in the gills: Role of the RtxA13 toxin.</title>
        <authorList>
            <person name="Callol A."/>
            <person name="Pajuelo D."/>
            <person name="Ebbesson L."/>
            <person name="Teles M."/>
            <person name="MacKenzie S."/>
            <person name="Amaro C."/>
        </authorList>
    </citation>
    <scope>NUCLEOTIDE SEQUENCE</scope>
</reference>